<proteinExistence type="predicted"/>
<feature type="compositionally biased region" description="Basic and acidic residues" evidence="1">
    <location>
        <begin position="99"/>
        <end position="116"/>
    </location>
</feature>
<accession>A0A177TP79</accession>
<name>A0A177TP79_9BASI</name>
<feature type="region of interest" description="Disordered" evidence="1">
    <location>
        <begin position="309"/>
        <end position="340"/>
    </location>
</feature>
<keyword evidence="3" id="KW-1185">Reference proteome</keyword>
<comment type="caution">
    <text evidence="2">The sequence shown here is derived from an EMBL/GenBank/DDBJ whole genome shotgun (WGS) entry which is preliminary data.</text>
</comment>
<reference evidence="2" key="2">
    <citation type="journal article" date="2019" name="IMA Fungus">
        <title>Genome sequencing and comparison of five Tilletia species to identify candidate genes for the detection of regulated species infecting wheat.</title>
        <authorList>
            <person name="Nguyen H.D.T."/>
            <person name="Sultana T."/>
            <person name="Kesanakurti P."/>
            <person name="Hambleton S."/>
        </authorList>
    </citation>
    <scope>NUCLEOTIDE SEQUENCE</scope>
    <source>
        <strain evidence="2">DAOMC 236416</strain>
    </source>
</reference>
<reference evidence="2" key="1">
    <citation type="submission" date="2016-04" db="EMBL/GenBank/DDBJ databases">
        <authorList>
            <person name="Nguyen H.D."/>
            <person name="Samba Siva P."/>
            <person name="Cullis J."/>
            <person name="Levesque C.A."/>
            <person name="Hambleton S."/>
        </authorList>
    </citation>
    <scope>NUCLEOTIDE SEQUENCE</scope>
    <source>
        <strain evidence="2">DAOMC 236416</strain>
    </source>
</reference>
<evidence type="ECO:0000313" key="3">
    <source>
        <dbReference type="Proteomes" id="UP000077521"/>
    </source>
</evidence>
<gene>
    <name evidence="2" type="ORF">A4X13_0g5421</name>
</gene>
<protein>
    <submittedName>
        <fullName evidence="2">Uncharacterized protein</fullName>
    </submittedName>
</protein>
<evidence type="ECO:0000313" key="2">
    <source>
        <dbReference type="EMBL" id="KAE8248912.1"/>
    </source>
</evidence>
<dbReference type="AlphaFoldDB" id="A0A177TP79"/>
<dbReference type="Proteomes" id="UP000077521">
    <property type="component" value="Unassembled WGS sequence"/>
</dbReference>
<organism evidence="2 3">
    <name type="scientific">Tilletia indica</name>
    <dbReference type="NCBI Taxonomy" id="43049"/>
    <lineage>
        <taxon>Eukaryota</taxon>
        <taxon>Fungi</taxon>
        <taxon>Dikarya</taxon>
        <taxon>Basidiomycota</taxon>
        <taxon>Ustilaginomycotina</taxon>
        <taxon>Exobasidiomycetes</taxon>
        <taxon>Tilletiales</taxon>
        <taxon>Tilletiaceae</taxon>
        <taxon>Tilletia</taxon>
    </lineage>
</organism>
<feature type="region of interest" description="Disordered" evidence="1">
    <location>
        <begin position="88"/>
        <end position="116"/>
    </location>
</feature>
<dbReference type="EMBL" id="LWDF02000421">
    <property type="protein sequence ID" value="KAE8248912.1"/>
    <property type="molecule type" value="Genomic_DNA"/>
</dbReference>
<sequence length="352" mass="38970">MVQLNSNMQQIHKNLDEINFELGKYSVNLPAEEVTTLDILEQQLVDLTERVQSLTKLLGCHDEREGETIKHPTPPSSPDLTQRIEAKLSKLALPQDTTSTKKEDAREEETSVPRRPDDDLEKLQIRVGLPMDTTDFAKSKGHEKDLYLHRAVTFESKNTGNQSKTNTVKMNEARVLYQHNFGNKGPYGVGAVQVAIPVQSIETMLRNIADPVFIDRDDLDSIKLTQDGRDFHVYILDLSSTNVCLESTQDGTVSGGDFMSRLITAGYDVHASAVLATLFKYSGPELSNHLNAKFRLCFDLAEVTLKGHTGGQLDPDPFGPRKTATVQNSHPMSAGPAATTPRFHGRTLKAAC</sequence>
<evidence type="ECO:0000256" key="1">
    <source>
        <dbReference type="SAM" id="MobiDB-lite"/>
    </source>
</evidence>